<gene>
    <name evidence="8" type="ORF">HC031_30175</name>
</gene>
<dbReference type="Pfam" id="PF01469">
    <property type="entry name" value="Pentapeptide_2"/>
    <property type="match status" value="1"/>
</dbReference>
<proteinExistence type="predicted"/>
<evidence type="ECO:0000256" key="5">
    <source>
        <dbReference type="SAM" id="MobiDB-lite"/>
    </source>
</evidence>
<dbReference type="PANTHER" id="PTHR10846">
    <property type="entry name" value="SODIUM/POTASSIUM/CALCIUM EXCHANGER"/>
    <property type="match status" value="1"/>
</dbReference>
<dbReference type="EMBL" id="JAATVY010000040">
    <property type="protein sequence ID" value="NJC73949.1"/>
    <property type="molecule type" value="Genomic_DNA"/>
</dbReference>
<dbReference type="InterPro" id="IPR004481">
    <property type="entry name" value="K/Na/Ca-exchanger"/>
</dbReference>
<evidence type="ECO:0000313" key="8">
    <source>
        <dbReference type="EMBL" id="NJC73949.1"/>
    </source>
</evidence>
<comment type="caution">
    <text evidence="8">The sequence shown here is derived from an EMBL/GenBank/DDBJ whole genome shotgun (WGS) entry which is preliminary data.</text>
</comment>
<evidence type="ECO:0000256" key="2">
    <source>
        <dbReference type="ARBA" id="ARBA00022692"/>
    </source>
</evidence>
<feature type="transmembrane region" description="Helical" evidence="6">
    <location>
        <begin position="362"/>
        <end position="383"/>
    </location>
</feature>
<keyword evidence="9" id="KW-1185">Reference proteome</keyword>
<feature type="transmembrane region" description="Helical" evidence="6">
    <location>
        <begin position="126"/>
        <end position="148"/>
    </location>
</feature>
<feature type="domain" description="Sodium/calcium exchanger membrane region" evidence="7">
    <location>
        <begin position="55"/>
        <end position="146"/>
    </location>
</feature>
<keyword evidence="4 6" id="KW-0472">Membrane</keyword>
<feature type="transmembrane region" description="Helical" evidence="6">
    <location>
        <begin position="52"/>
        <end position="74"/>
    </location>
</feature>
<feature type="transmembrane region" description="Helical" evidence="6">
    <location>
        <begin position="389"/>
        <end position="408"/>
    </location>
</feature>
<feature type="transmembrane region" description="Helical" evidence="6">
    <location>
        <begin position="230"/>
        <end position="248"/>
    </location>
</feature>
<accession>A0ABX0Y6B6</accession>
<evidence type="ECO:0000313" key="9">
    <source>
        <dbReference type="Proteomes" id="UP000722989"/>
    </source>
</evidence>
<feature type="transmembrane region" description="Helical" evidence="6">
    <location>
        <begin position="254"/>
        <end position="272"/>
    </location>
</feature>
<feature type="transmembrane region" description="Helical" evidence="6">
    <location>
        <begin position="293"/>
        <end position="315"/>
    </location>
</feature>
<dbReference type="Proteomes" id="UP000722989">
    <property type="component" value="Unassembled WGS sequence"/>
</dbReference>
<evidence type="ECO:0000259" key="7">
    <source>
        <dbReference type="Pfam" id="PF01699"/>
    </source>
</evidence>
<evidence type="ECO:0000256" key="4">
    <source>
        <dbReference type="ARBA" id="ARBA00023136"/>
    </source>
</evidence>
<dbReference type="Gene3D" id="1.20.1420.30">
    <property type="entry name" value="NCX, central ion-binding region"/>
    <property type="match status" value="2"/>
</dbReference>
<feature type="transmembrane region" description="Helical" evidence="6">
    <location>
        <begin position="420"/>
        <end position="439"/>
    </location>
</feature>
<reference evidence="8 9" key="1">
    <citation type="submission" date="2020-03" db="EMBL/GenBank/DDBJ databases">
        <title>WGS of the type strain of Planosporangium spp.</title>
        <authorList>
            <person name="Thawai C."/>
        </authorList>
    </citation>
    <scope>NUCLEOTIDE SEQUENCE [LARGE SCALE GENOMIC DNA]</scope>
    <source>
        <strain evidence="8 9">TBRC 5610</strain>
    </source>
</reference>
<evidence type="ECO:0000256" key="1">
    <source>
        <dbReference type="ARBA" id="ARBA00004141"/>
    </source>
</evidence>
<feature type="transmembrane region" description="Helical" evidence="6">
    <location>
        <begin position="86"/>
        <end position="114"/>
    </location>
</feature>
<dbReference type="InterPro" id="IPR002989">
    <property type="entry name" value="Mycobac_pentapep"/>
</dbReference>
<dbReference type="Pfam" id="PF01699">
    <property type="entry name" value="Na_Ca_ex"/>
    <property type="match status" value="2"/>
</dbReference>
<dbReference type="InterPro" id="IPR004837">
    <property type="entry name" value="NaCa_Exmemb"/>
</dbReference>
<keyword evidence="2 6" id="KW-0812">Transmembrane</keyword>
<keyword evidence="3 6" id="KW-1133">Transmembrane helix</keyword>
<dbReference type="InterPro" id="IPR044880">
    <property type="entry name" value="NCX_ion-bd_dom_sf"/>
</dbReference>
<feature type="domain" description="Sodium/calcium exchanger membrane region" evidence="7">
    <location>
        <begin position="300"/>
        <end position="432"/>
    </location>
</feature>
<name>A0ABX0Y6B6_9ACTN</name>
<feature type="region of interest" description="Disordered" evidence="5">
    <location>
        <begin position="157"/>
        <end position="182"/>
    </location>
</feature>
<organism evidence="8 9">
    <name type="scientific">Planosporangium thailandense</name>
    <dbReference type="NCBI Taxonomy" id="765197"/>
    <lineage>
        <taxon>Bacteria</taxon>
        <taxon>Bacillati</taxon>
        <taxon>Actinomycetota</taxon>
        <taxon>Actinomycetes</taxon>
        <taxon>Micromonosporales</taxon>
        <taxon>Micromonosporaceae</taxon>
        <taxon>Planosporangium</taxon>
    </lineage>
</organism>
<evidence type="ECO:0000256" key="3">
    <source>
        <dbReference type="ARBA" id="ARBA00022989"/>
    </source>
</evidence>
<dbReference type="PANTHER" id="PTHR10846:SF8">
    <property type="entry name" value="INNER MEMBRANE PROTEIN YRBG"/>
    <property type="match status" value="1"/>
</dbReference>
<sequence>MLEPYRLPVAGPPDSGGRDLRPIGDVCVAAWSRSAHKSSNPRATREGIPGSAVIHFVLLIACAAVIYLACEWFINAVEWLGQRLKVGPLAVGTILAAFGTALPESVVTFVAVVFGTGSTQKDIGVGAAMGGPLALATVAYGVTGWMLLARRRRARATGSTTKAPVPAGDRPASGGVDPGDSDTRDVNARAVNTGDVNAGDVNAGDVNTGDVNTGDIDAGDLPKLARDQRWFLAIFVVKVALGLVAFAIKPWLGLLFFAAYAVYFWREIRGGGEHGEGEELEPLLLQRRRATPATWAIAVQTLATLAVIFGASQLFVHQLDAIGPMLGLPAAVTALLLSPIATELPEIMNAIIWVRQGKTRLALANISGAMMIQATVPSGLGLLFTPWHFTPALVISGIVTMAAIGYLLTLLRVRRFTAKALSFAAVFYLVFAACLVPVLA</sequence>
<evidence type="ECO:0000256" key="6">
    <source>
        <dbReference type="SAM" id="Phobius"/>
    </source>
</evidence>
<protein>
    <submittedName>
        <fullName evidence="8">Sodium:calcium antiporter</fullName>
    </submittedName>
</protein>
<comment type="subcellular location">
    <subcellularLocation>
        <location evidence="1">Membrane</location>
        <topology evidence="1">Multi-pass membrane protein</topology>
    </subcellularLocation>
</comment>